<protein>
    <recommendedName>
        <fullName evidence="1">Amine oxidase domain-containing protein</fullName>
    </recommendedName>
</protein>
<dbReference type="SUPFAM" id="SSF51905">
    <property type="entry name" value="FAD/NAD(P)-binding domain"/>
    <property type="match status" value="1"/>
</dbReference>
<accession>X0Z2G7</accession>
<dbReference type="EMBL" id="BARS01052300">
    <property type="protein sequence ID" value="GAG52722.1"/>
    <property type="molecule type" value="Genomic_DNA"/>
</dbReference>
<evidence type="ECO:0000313" key="2">
    <source>
        <dbReference type="EMBL" id="GAG52722.1"/>
    </source>
</evidence>
<dbReference type="GO" id="GO:0016491">
    <property type="term" value="F:oxidoreductase activity"/>
    <property type="evidence" value="ECO:0007669"/>
    <property type="project" value="InterPro"/>
</dbReference>
<proteinExistence type="predicted"/>
<name>X0Z2G7_9ZZZZ</name>
<dbReference type="PANTHER" id="PTHR43734:SF4">
    <property type="entry name" value="AMINE OXIDASE DOMAIN-CONTAINING PROTEIN"/>
    <property type="match status" value="1"/>
</dbReference>
<feature type="non-terminal residue" evidence="2">
    <location>
        <position position="232"/>
    </location>
</feature>
<dbReference type="InterPro" id="IPR002937">
    <property type="entry name" value="Amino_oxidase"/>
</dbReference>
<organism evidence="2">
    <name type="scientific">marine sediment metagenome</name>
    <dbReference type="NCBI Taxonomy" id="412755"/>
    <lineage>
        <taxon>unclassified sequences</taxon>
        <taxon>metagenomes</taxon>
        <taxon>ecological metagenomes</taxon>
    </lineage>
</organism>
<dbReference type="AlphaFoldDB" id="X0Z2G7"/>
<gene>
    <name evidence="2" type="ORF">S01H1_77780</name>
</gene>
<dbReference type="InterPro" id="IPR036188">
    <property type="entry name" value="FAD/NAD-bd_sf"/>
</dbReference>
<feature type="non-terminal residue" evidence="2">
    <location>
        <position position="1"/>
    </location>
</feature>
<reference evidence="2" key="1">
    <citation type="journal article" date="2014" name="Front. Microbiol.">
        <title>High frequency of phylogenetically diverse reductive dehalogenase-homologous genes in deep subseafloor sedimentary metagenomes.</title>
        <authorList>
            <person name="Kawai M."/>
            <person name="Futagami T."/>
            <person name="Toyoda A."/>
            <person name="Takaki Y."/>
            <person name="Nishi S."/>
            <person name="Hori S."/>
            <person name="Arai W."/>
            <person name="Tsubouchi T."/>
            <person name="Morono Y."/>
            <person name="Uchiyama I."/>
            <person name="Ito T."/>
            <person name="Fujiyama A."/>
            <person name="Inagaki F."/>
            <person name="Takami H."/>
        </authorList>
    </citation>
    <scope>NUCLEOTIDE SEQUENCE</scope>
    <source>
        <strain evidence="2">Expedition CK06-06</strain>
    </source>
</reference>
<sequence>SLDWILHSFGEGITKHFLIPYNKKVWAYPLEELSVQWIGERVAVPDVNRVIENIRSGRDDCSWGPNNTFSFPLHGGTGAIWRALAGRLPQEKIHLNAELMSWDSKKKVVKFSNGMEQPYDYLISTIPVDRLLQSSSDTCPDDADSFVYSSSNVVGVGLKGTPPEKLRTKCWMYFPEDDNPFYRVTVFSNYSYNNVPEGEYWSLMGEVSESPKKPVDHNHLIESAIKGFNNTE</sequence>
<dbReference type="Pfam" id="PF01593">
    <property type="entry name" value="Amino_oxidase"/>
    <property type="match status" value="1"/>
</dbReference>
<comment type="caution">
    <text evidence="2">The sequence shown here is derived from an EMBL/GenBank/DDBJ whole genome shotgun (WGS) entry which is preliminary data.</text>
</comment>
<feature type="domain" description="Amine oxidase" evidence="1">
    <location>
        <begin position="65"/>
        <end position="164"/>
    </location>
</feature>
<evidence type="ECO:0000259" key="1">
    <source>
        <dbReference type="Pfam" id="PF01593"/>
    </source>
</evidence>
<dbReference type="PANTHER" id="PTHR43734">
    <property type="entry name" value="PHYTOENE DESATURASE"/>
    <property type="match status" value="1"/>
</dbReference>
<dbReference type="Gene3D" id="3.50.50.60">
    <property type="entry name" value="FAD/NAD(P)-binding domain"/>
    <property type="match status" value="1"/>
</dbReference>